<evidence type="ECO:0000256" key="7">
    <source>
        <dbReference type="ARBA" id="ARBA00023136"/>
    </source>
</evidence>
<evidence type="ECO:0000256" key="1">
    <source>
        <dbReference type="ARBA" id="ARBA00022475"/>
    </source>
</evidence>
<keyword evidence="1" id="KW-1003">Cell membrane</keyword>
<protein>
    <submittedName>
        <fullName evidence="10">Undecaprenyl phosphate 4-deoxy-4-formamido-L-arabinose transferase</fullName>
    </submittedName>
</protein>
<dbReference type="Proteomes" id="UP000315700">
    <property type="component" value="Chromosome"/>
</dbReference>
<accession>A0A517SIA0</accession>
<dbReference type="GO" id="GO:0016757">
    <property type="term" value="F:glycosyltransferase activity"/>
    <property type="evidence" value="ECO:0007669"/>
    <property type="project" value="UniProtKB-KW"/>
</dbReference>
<evidence type="ECO:0000313" key="10">
    <source>
        <dbReference type="EMBL" id="QDT55853.1"/>
    </source>
</evidence>
<dbReference type="Gene3D" id="3.90.550.10">
    <property type="entry name" value="Spore Coat Polysaccharide Biosynthesis Protein SpsA, Chain A"/>
    <property type="match status" value="1"/>
</dbReference>
<dbReference type="PANTHER" id="PTHR48090">
    <property type="entry name" value="UNDECAPRENYL-PHOSPHATE 4-DEOXY-4-FORMAMIDO-L-ARABINOSE TRANSFERASE-RELATED"/>
    <property type="match status" value="1"/>
</dbReference>
<evidence type="ECO:0000259" key="9">
    <source>
        <dbReference type="Pfam" id="PF00535"/>
    </source>
</evidence>
<dbReference type="OrthoDB" id="9807795at2"/>
<feature type="domain" description="Glycosyltransferase 2-like" evidence="9">
    <location>
        <begin position="5"/>
        <end position="142"/>
    </location>
</feature>
<evidence type="ECO:0000256" key="3">
    <source>
        <dbReference type="ARBA" id="ARBA00022679"/>
    </source>
</evidence>
<evidence type="ECO:0000256" key="8">
    <source>
        <dbReference type="SAM" id="Phobius"/>
    </source>
</evidence>
<evidence type="ECO:0000256" key="6">
    <source>
        <dbReference type="ARBA" id="ARBA00022989"/>
    </source>
</evidence>
<dbReference type="RefSeq" id="WP_145032265.1">
    <property type="nucleotide sequence ID" value="NZ_CP036271.1"/>
</dbReference>
<dbReference type="GO" id="GO:0009103">
    <property type="term" value="P:lipopolysaccharide biosynthetic process"/>
    <property type="evidence" value="ECO:0007669"/>
    <property type="project" value="UniProtKB-KW"/>
</dbReference>
<keyword evidence="6 8" id="KW-1133">Transmembrane helix</keyword>
<dbReference type="KEGG" id="ccos:Pan44_39010"/>
<dbReference type="AlphaFoldDB" id="A0A517SIA0"/>
<keyword evidence="7 8" id="KW-0472">Membrane</keyword>
<dbReference type="Pfam" id="PF00535">
    <property type="entry name" value="Glycos_transf_2"/>
    <property type="match status" value="1"/>
</dbReference>
<sequence>MDVLVLIPLYNDWGSAAALLPALDASLARGGLSGEVAFIDDGSAMPRPAGFGTGPFQAISACTVVSLRMNLGHQRALAVGLAWAEARRSAPFVAVMDGDGEDAPDDLVRLLESSRSRTEPTMVFAGRAKRSEGRTFRVGYKLYRLIFRVLVGMNVNFGNFSVLPRRDLVRLVASADLWNHYAAAVVRSRIPYEVVPSIRGTRLDGQSKMNLLSLVMHGLSAVAVFSDRVGVRMLTLTALLAAAGVGVLGLVIWIRLFTDLAIEGWATNAAGLLVIALLLLTGLFFGFSLMILKGRENGGFLPLRDYGYYIAGEEVVTG</sequence>
<proteinExistence type="predicted"/>
<evidence type="ECO:0000313" key="11">
    <source>
        <dbReference type="Proteomes" id="UP000315700"/>
    </source>
</evidence>
<keyword evidence="11" id="KW-1185">Reference proteome</keyword>
<reference evidence="10 11" key="1">
    <citation type="submission" date="2019-02" db="EMBL/GenBank/DDBJ databases">
        <title>Deep-cultivation of Planctomycetes and their phenomic and genomic characterization uncovers novel biology.</title>
        <authorList>
            <person name="Wiegand S."/>
            <person name="Jogler M."/>
            <person name="Boedeker C."/>
            <person name="Pinto D."/>
            <person name="Vollmers J."/>
            <person name="Rivas-Marin E."/>
            <person name="Kohn T."/>
            <person name="Peeters S.H."/>
            <person name="Heuer A."/>
            <person name="Rast P."/>
            <person name="Oberbeckmann S."/>
            <person name="Bunk B."/>
            <person name="Jeske O."/>
            <person name="Meyerdierks A."/>
            <person name="Storesund J.E."/>
            <person name="Kallscheuer N."/>
            <person name="Luecker S."/>
            <person name="Lage O.M."/>
            <person name="Pohl T."/>
            <person name="Merkel B.J."/>
            <person name="Hornburger P."/>
            <person name="Mueller R.-W."/>
            <person name="Bruemmer F."/>
            <person name="Labrenz M."/>
            <person name="Spormann A.M."/>
            <person name="Op den Camp H."/>
            <person name="Overmann J."/>
            <person name="Amann R."/>
            <person name="Jetten M.S.M."/>
            <person name="Mascher T."/>
            <person name="Medema M.H."/>
            <person name="Devos D.P."/>
            <person name="Kaster A.-K."/>
            <person name="Ovreas L."/>
            <person name="Rohde M."/>
            <person name="Galperin M.Y."/>
            <person name="Jogler C."/>
        </authorList>
    </citation>
    <scope>NUCLEOTIDE SEQUENCE [LARGE SCALE GENOMIC DNA]</scope>
    <source>
        <strain evidence="10 11">Pan44</strain>
    </source>
</reference>
<keyword evidence="3 10" id="KW-0808">Transferase</keyword>
<name>A0A517SIA0_9PLAN</name>
<dbReference type="InterPro" id="IPR050256">
    <property type="entry name" value="Glycosyltransferase_2"/>
</dbReference>
<dbReference type="InterPro" id="IPR029044">
    <property type="entry name" value="Nucleotide-diphossugar_trans"/>
</dbReference>
<feature type="transmembrane region" description="Helical" evidence="8">
    <location>
        <begin position="233"/>
        <end position="257"/>
    </location>
</feature>
<dbReference type="SUPFAM" id="SSF53448">
    <property type="entry name" value="Nucleotide-diphospho-sugar transferases"/>
    <property type="match status" value="1"/>
</dbReference>
<dbReference type="PANTHER" id="PTHR48090:SF3">
    <property type="entry name" value="UNDECAPRENYL-PHOSPHATE 4-DEOXY-4-FORMAMIDO-L-ARABINOSE TRANSFERASE"/>
    <property type="match status" value="1"/>
</dbReference>
<dbReference type="GO" id="GO:0005886">
    <property type="term" value="C:plasma membrane"/>
    <property type="evidence" value="ECO:0007669"/>
    <property type="project" value="TreeGrafter"/>
</dbReference>
<dbReference type="EMBL" id="CP036271">
    <property type="protein sequence ID" value="QDT55853.1"/>
    <property type="molecule type" value="Genomic_DNA"/>
</dbReference>
<evidence type="ECO:0000256" key="2">
    <source>
        <dbReference type="ARBA" id="ARBA00022676"/>
    </source>
</evidence>
<gene>
    <name evidence="10" type="ORF">Pan44_39010</name>
</gene>
<keyword evidence="4 8" id="KW-0812">Transmembrane</keyword>
<dbReference type="InterPro" id="IPR001173">
    <property type="entry name" value="Glyco_trans_2-like"/>
</dbReference>
<keyword evidence="5" id="KW-0448">Lipopolysaccharide biosynthesis</keyword>
<evidence type="ECO:0000256" key="5">
    <source>
        <dbReference type="ARBA" id="ARBA00022985"/>
    </source>
</evidence>
<feature type="transmembrane region" description="Helical" evidence="8">
    <location>
        <begin position="269"/>
        <end position="292"/>
    </location>
</feature>
<evidence type="ECO:0000256" key="4">
    <source>
        <dbReference type="ARBA" id="ARBA00022692"/>
    </source>
</evidence>
<dbReference type="InParanoid" id="A0A517SIA0"/>
<keyword evidence="2" id="KW-0328">Glycosyltransferase</keyword>
<organism evidence="10 11">
    <name type="scientific">Caulifigura coniformis</name>
    <dbReference type="NCBI Taxonomy" id="2527983"/>
    <lineage>
        <taxon>Bacteria</taxon>
        <taxon>Pseudomonadati</taxon>
        <taxon>Planctomycetota</taxon>
        <taxon>Planctomycetia</taxon>
        <taxon>Planctomycetales</taxon>
        <taxon>Planctomycetaceae</taxon>
        <taxon>Caulifigura</taxon>
    </lineage>
</organism>